<gene>
    <name evidence="2" type="ORF">EMPS_04874</name>
</gene>
<feature type="region of interest" description="Disordered" evidence="1">
    <location>
        <begin position="159"/>
        <end position="189"/>
    </location>
</feature>
<feature type="region of interest" description="Disordered" evidence="1">
    <location>
        <begin position="228"/>
        <end position="257"/>
    </location>
</feature>
<feature type="compositionally biased region" description="Low complexity" evidence="1">
    <location>
        <begin position="228"/>
        <end position="239"/>
    </location>
</feature>
<feature type="compositionally biased region" description="Low complexity" evidence="1">
    <location>
        <begin position="55"/>
        <end position="68"/>
    </location>
</feature>
<evidence type="ECO:0000313" key="3">
    <source>
        <dbReference type="Proteomes" id="UP000827284"/>
    </source>
</evidence>
<feature type="region of interest" description="Disordered" evidence="1">
    <location>
        <begin position="55"/>
        <end position="92"/>
    </location>
</feature>
<evidence type="ECO:0000313" key="2">
    <source>
        <dbReference type="EMBL" id="GJJ72516.1"/>
    </source>
</evidence>
<accession>A0A9P3H976</accession>
<comment type="caution">
    <text evidence="2">The sequence shown here is derived from an EMBL/GenBank/DDBJ whole genome shotgun (WGS) entry which is preliminary data.</text>
</comment>
<organism evidence="2 3">
    <name type="scientific">Entomortierella parvispora</name>
    <dbReference type="NCBI Taxonomy" id="205924"/>
    <lineage>
        <taxon>Eukaryota</taxon>
        <taxon>Fungi</taxon>
        <taxon>Fungi incertae sedis</taxon>
        <taxon>Mucoromycota</taxon>
        <taxon>Mortierellomycotina</taxon>
        <taxon>Mortierellomycetes</taxon>
        <taxon>Mortierellales</taxon>
        <taxon>Mortierellaceae</taxon>
        <taxon>Entomortierella</taxon>
    </lineage>
</organism>
<dbReference type="AlphaFoldDB" id="A0A9P3H976"/>
<proteinExistence type="predicted"/>
<reference evidence="2" key="1">
    <citation type="submission" date="2021-11" db="EMBL/GenBank/DDBJ databases">
        <authorList>
            <person name="Herlambang A."/>
            <person name="Guo Y."/>
            <person name="Takashima Y."/>
            <person name="Nishizawa T."/>
        </authorList>
    </citation>
    <scope>NUCLEOTIDE SEQUENCE</scope>
    <source>
        <strain evidence="2">E1425</strain>
    </source>
</reference>
<feature type="compositionally biased region" description="Polar residues" evidence="1">
    <location>
        <begin position="240"/>
        <end position="257"/>
    </location>
</feature>
<sequence>MRLRHFCIGSTRTQDLLISKTFLPLSAPEDQRDIQKVWATFLDLFQVEHKWTPLPSSSALQQPQQPSLRTQTRSAAYSKPSPPSHRSSQTAAGMMTTGQTEGASLAASSSNITATSAKGTTASTVIHLPLFSADTCFIYRTVNDIVLVACCPLPPDPSKDSMSITRIPTSLPQAPPSSSTSNLQQDPTRPDLAFSTAAGLHTSLHGMIEFLMQLIKALERFLKPASSQSSGSGAHAGASNTRRASGLSPTLTTPSAGQLSSEVSIGAVSVLSSESIQRNSGIVYEVLDECMAMGFPMMPSLAQLDLLVFGVAK</sequence>
<protein>
    <submittedName>
        <fullName evidence="2">Uncharacterized protein</fullName>
    </submittedName>
</protein>
<dbReference type="EMBL" id="BQFW01000007">
    <property type="protein sequence ID" value="GJJ72516.1"/>
    <property type="molecule type" value="Genomic_DNA"/>
</dbReference>
<reference evidence="2" key="2">
    <citation type="journal article" date="2022" name="Microbiol. Resour. Announc.">
        <title>Whole-Genome Sequence of Entomortierella parvispora E1425, a Mucoromycotan Fungus Associated with Burkholderiaceae-Related Endosymbiotic Bacteria.</title>
        <authorList>
            <person name="Herlambang A."/>
            <person name="Guo Y."/>
            <person name="Takashima Y."/>
            <person name="Narisawa K."/>
            <person name="Ohta H."/>
            <person name="Nishizawa T."/>
        </authorList>
    </citation>
    <scope>NUCLEOTIDE SEQUENCE</scope>
    <source>
        <strain evidence="2">E1425</strain>
    </source>
</reference>
<feature type="compositionally biased region" description="Polar residues" evidence="1">
    <location>
        <begin position="160"/>
        <end position="187"/>
    </location>
</feature>
<dbReference type="Proteomes" id="UP000827284">
    <property type="component" value="Unassembled WGS sequence"/>
</dbReference>
<dbReference type="Gene3D" id="3.30.450.60">
    <property type="match status" value="1"/>
</dbReference>
<name>A0A9P3H976_9FUNG</name>
<keyword evidence="3" id="KW-1185">Reference proteome</keyword>
<evidence type="ECO:0000256" key="1">
    <source>
        <dbReference type="SAM" id="MobiDB-lite"/>
    </source>
</evidence>
<dbReference type="OrthoDB" id="2426445at2759"/>